<evidence type="ECO:0000259" key="2">
    <source>
        <dbReference type="Pfam" id="PF09861"/>
    </source>
</evidence>
<dbReference type="Pfam" id="PF21113">
    <property type="entry name" value="LarA_C"/>
    <property type="match status" value="1"/>
</dbReference>
<sequence length="425" mass="45845">MKKTFEIPWGRSTLPWQTSLSLVHPSADPDKSPARSPSAALDEPLGSPPLEELAEGARRVAVVLPDATRAWQEIPLMVEAVAKRLRRARCGKIEWILGLGQHRPSTEEEMAHIVGPFAGPDDAVFCHDASATDDLGRRTSRGTVLSVQPEVADADLVVFVGGICYHDLAGFSGGRKALLPGVSARTSIQANHRLGMTDRGFNPCVASGVLEGNPVHEDMAEYLDLFLQGRRAFLLNVVPDGKGRPYDYVAGDPVRAWRKGVERAVELQTLWTERECDAAVVSSGGYPYDIDLYQATKALASVYGALCPRGGIVLVADLEEGMGTDVFDRTMRLALVDFEGAMEALRHDFTIPAYIAVKIAWELSTRPAALVTSAGDRVAFPGLVTDDMEAALAHATRGVAPGATLFVPSGNTVLVRKRQAPQQSR</sequence>
<evidence type="ECO:0000256" key="1">
    <source>
        <dbReference type="SAM" id="MobiDB-lite"/>
    </source>
</evidence>
<feature type="region of interest" description="Disordered" evidence="1">
    <location>
        <begin position="21"/>
        <end position="50"/>
    </location>
</feature>
<dbReference type="Proteomes" id="UP000671879">
    <property type="component" value="Chromosome"/>
</dbReference>
<dbReference type="InterPro" id="IPR048068">
    <property type="entry name" value="LarA-like"/>
</dbReference>
<proteinExistence type="predicted"/>
<dbReference type="InterPro" id="IPR043166">
    <property type="entry name" value="LarA-like_C"/>
</dbReference>
<dbReference type="RefSeq" id="WP_274373172.1">
    <property type="nucleotide sequence ID" value="NZ_CP072943.1"/>
</dbReference>
<dbReference type="PANTHER" id="PTHR33171:SF17">
    <property type="entry name" value="LARA-LIKE N-TERMINAL DOMAIN-CONTAINING PROTEIN"/>
    <property type="match status" value="1"/>
</dbReference>
<dbReference type="InterPro" id="IPR048520">
    <property type="entry name" value="LarA_C"/>
</dbReference>
<reference evidence="5" key="1">
    <citation type="submission" date="2021-04" db="EMBL/GenBank/DDBJ databases">
        <title>A novel Synergistetes isolate from a pyrite-forming mixed culture.</title>
        <authorList>
            <person name="Bunk B."/>
            <person name="Sproer C."/>
            <person name="Spring S."/>
            <person name="Pester M."/>
        </authorList>
    </citation>
    <scope>NUCLEOTIDE SEQUENCE [LARGE SCALE GENOMIC DNA]</scope>
    <source>
        <strain evidence="5">J.5.4.2-T.3.5.2</strain>
    </source>
</reference>
<feature type="domain" description="Lactate racemase C-terminal" evidence="3">
    <location>
        <begin position="273"/>
        <end position="332"/>
    </location>
</feature>
<dbReference type="Gene3D" id="3.40.50.11440">
    <property type="match status" value="1"/>
</dbReference>
<protein>
    <submittedName>
        <fullName evidence="4">DUF2088 domain-containing protein</fullName>
    </submittedName>
</protein>
<dbReference type="EMBL" id="CP072943">
    <property type="protein sequence ID" value="QTX31971.1"/>
    <property type="molecule type" value="Genomic_DNA"/>
</dbReference>
<dbReference type="KEGG" id="aram:KAR29_11715"/>
<dbReference type="PANTHER" id="PTHR33171">
    <property type="entry name" value="LAR_N DOMAIN-CONTAINING PROTEIN"/>
    <property type="match status" value="1"/>
</dbReference>
<dbReference type="Pfam" id="PF09861">
    <property type="entry name" value="Lar_N"/>
    <property type="match status" value="1"/>
</dbReference>
<name>A0A9Q7APX7_9BACT</name>
<organism evidence="4 5">
    <name type="scientific">Aminithiophilus ramosus</name>
    <dbReference type="NCBI Taxonomy" id="3029084"/>
    <lineage>
        <taxon>Bacteria</taxon>
        <taxon>Thermotogati</taxon>
        <taxon>Synergistota</taxon>
        <taxon>Synergistia</taxon>
        <taxon>Synergistales</taxon>
        <taxon>Aminithiophilaceae</taxon>
        <taxon>Aminithiophilus</taxon>
    </lineage>
</organism>
<evidence type="ECO:0000313" key="5">
    <source>
        <dbReference type="Proteomes" id="UP000671879"/>
    </source>
</evidence>
<dbReference type="AlphaFoldDB" id="A0A9Q7APX7"/>
<keyword evidence="5" id="KW-1185">Reference proteome</keyword>
<evidence type="ECO:0000313" key="4">
    <source>
        <dbReference type="EMBL" id="QTX31971.1"/>
    </source>
</evidence>
<gene>
    <name evidence="4" type="ORF">KAR29_11715</name>
</gene>
<evidence type="ECO:0000259" key="3">
    <source>
        <dbReference type="Pfam" id="PF21113"/>
    </source>
</evidence>
<dbReference type="InterPro" id="IPR018657">
    <property type="entry name" value="LarA-like_N"/>
</dbReference>
<accession>A0A9Q7APX7</accession>
<dbReference type="GO" id="GO:0050043">
    <property type="term" value="F:lactate racemase activity"/>
    <property type="evidence" value="ECO:0007669"/>
    <property type="project" value="InterPro"/>
</dbReference>
<dbReference type="Gene3D" id="3.90.226.30">
    <property type="match status" value="1"/>
</dbReference>
<feature type="domain" description="LarA-like N-terminal" evidence="2">
    <location>
        <begin position="20"/>
        <end position="197"/>
    </location>
</feature>